<dbReference type="SMART" id="SM00903">
    <property type="entry name" value="Flavin_Reduct"/>
    <property type="match status" value="1"/>
</dbReference>
<dbReference type="PANTHER" id="PTHR30466">
    <property type="entry name" value="FLAVIN REDUCTASE"/>
    <property type="match status" value="1"/>
</dbReference>
<sequence length="161" mass="16432">MTTAIDAKSFWRCLGERAIGATVVTVDGEAGPAGFLALSASHVSADPPTMLVSIDKRTGAYADILARRRFAINILPADAAGIADAFGGKTAAKGADRFEPGAWSTLASGAPVLTSALGVFDCEVEDVIDRGGVAVVIGRVIALASKGEGKPLIAFRGQFLA</sequence>
<feature type="domain" description="Flavin reductase like" evidence="3">
    <location>
        <begin position="14"/>
        <end position="161"/>
    </location>
</feature>
<protein>
    <submittedName>
        <fullName evidence="4">Flavin reductase (DIM6/NTAB) family NADH-FMN oxidoreductase RutF</fullName>
    </submittedName>
</protein>
<dbReference type="Proteomes" id="UP001242480">
    <property type="component" value="Unassembled WGS sequence"/>
</dbReference>
<dbReference type="RefSeq" id="WP_307270654.1">
    <property type="nucleotide sequence ID" value="NZ_JAUSVX010000002.1"/>
</dbReference>
<evidence type="ECO:0000313" key="4">
    <source>
        <dbReference type="EMBL" id="MDQ0468870.1"/>
    </source>
</evidence>
<organism evidence="4 5">
    <name type="scientific">Labrys wisconsinensis</name>
    <dbReference type="NCBI Taxonomy" id="425677"/>
    <lineage>
        <taxon>Bacteria</taxon>
        <taxon>Pseudomonadati</taxon>
        <taxon>Pseudomonadota</taxon>
        <taxon>Alphaproteobacteria</taxon>
        <taxon>Hyphomicrobiales</taxon>
        <taxon>Xanthobacteraceae</taxon>
        <taxon>Labrys</taxon>
    </lineage>
</organism>
<comment type="caution">
    <text evidence="4">The sequence shown here is derived from an EMBL/GenBank/DDBJ whole genome shotgun (WGS) entry which is preliminary data.</text>
</comment>
<name>A0ABU0J5G2_9HYPH</name>
<evidence type="ECO:0000256" key="1">
    <source>
        <dbReference type="ARBA" id="ARBA00008898"/>
    </source>
</evidence>
<comment type="similarity">
    <text evidence="1">Belongs to the non-flavoprotein flavin reductase family.</text>
</comment>
<keyword evidence="2" id="KW-0560">Oxidoreductase</keyword>
<gene>
    <name evidence="4" type="ORF">QO011_001870</name>
</gene>
<dbReference type="InterPro" id="IPR012349">
    <property type="entry name" value="Split_barrel_FMN-bd"/>
</dbReference>
<dbReference type="Pfam" id="PF01613">
    <property type="entry name" value="Flavin_Reduct"/>
    <property type="match status" value="1"/>
</dbReference>
<accession>A0ABU0J5G2</accession>
<dbReference type="SUPFAM" id="SSF50475">
    <property type="entry name" value="FMN-binding split barrel"/>
    <property type="match status" value="1"/>
</dbReference>
<dbReference type="InterPro" id="IPR002563">
    <property type="entry name" value="Flavin_Rdtase-like_dom"/>
</dbReference>
<dbReference type="Gene3D" id="2.30.110.10">
    <property type="entry name" value="Electron Transport, Fmn-binding Protein, Chain A"/>
    <property type="match status" value="1"/>
</dbReference>
<evidence type="ECO:0000259" key="3">
    <source>
        <dbReference type="SMART" id="SM00903"/>
    </source>
</evidence>
<dbReference type="PANTHER" id="PTHR30466:SF11">
    <property type="entry name" value="FLAVIN-DEPENDENT MONOOXYGENASE, REDUCTASE SUBUNIT HSAB"/>
    <property type="match status" value="1"/>
</dbReference>
<evidence type="ECO:0000256" key="2">
    <source>
        <dbReference type="ARBA" id="ARBA00023002"/>
    </source>
</evidence>
<reference evidence="4 5" key="1">
    <citation type="submission" date="2023-07" db="EMBL/GenBank/DDBJ databases">
        <title>Genomic Encyclopedia of Type Strains, Phase IV (KMG-IV): sequencing the most valuable type-strain genomes for metagenomic binning, comparative biology and taxonomic classification.</title>
        <authorList>
            <person name="Goeker M."/>
        </authorList>
    </citation>
    <scope>NUCLEOTIDE SEQUENCE [LARGE SCALE GENOMIC DNA]</scope>
    <source>
        <strain evidence="4 5">DSM 19619</strain>
    </source>
</reference>
<proteinExistence type="inferred from homology"/>
<evidence type="ECO:0000313" key="5">
    <source>
        <dbReference type="Proteomes" id="UP001242480"/>
    </source>
</evidence>
<dbReference type="InterPro" id="IPR050268">
    <property type="entry name" value="NADH-dep_flavin_reductase"/>
</dbReference>
<dbReference type="EMBL" id="JAUSVX010000002">
    <property type="protein sequence ID" value="MDQ0468870.1"/>
    <property type="molecule type" value="Genomic_DNA"/>
</dbReference>
<keyword evidence="5" id="KW-1185">Reference proteome</keyword>